<reference evidence="4" key="1">
    <citation type="submission" date="2021-11" db="EMBL/GenBank/DDBJ databases">
        <authorList>
            <person name="Schell T."/>
        </authorList>
    </citation>
    <scope>NUCLEOTIDE SEQUENCE</scope>
    <source>
        <strain evidence="4">M5</strain>
    </source>
</reference>
<dbReference type="SMART" id="SM00443">
    <property type="entry name" value="G_patch"/>
    <property type="match status" value="1"/>
</dbReference>
<evidence type="ECO:0000259" key="3">
    <source>
        <dbReference type="PROSITE" id="PS51827"/>
    </source>
</evidence>
<dbReference type="GO" id="GO:0003676">
    <property type="term" value="F:nucleic acid binding"/>
    <property type="evidence" value="ECO:0007669"/>
    <property type="project" value="InterPro"/>
</dbReference>
<comment type="caution">
    <text evidence="4">The sequence shown here is derived from an EMBL/GenBank/DDBJ whole genome shotgun (WGS) entry which is preliminary data.</text>
</comment>
<dbReference type="Pfam" id="PF01585">
    <property type="entry name" value="G-patch"/>
    <property type="match status" value="1"/>
</dbReference>
<dbReference type="OrthoDB" id="2359216at2759"/>
<dbReference type="InterPro" id="IPR000467">
    <property type="entry name" value="G_patch_dom"/>
</dbReference>
<dbReference type="PANTHER" id="PTHR48430">
    <property type="entry name" value="PARTNER OF XRN-2 PROTEIN 1"/>
    <property type="match status" value="1"/>
</dbReference>
<proteinExistence type="predicted"/>
<evidence type="ECO:0000259" key="2">
    <source>
        <dbReference type="PROSITE" id="PS50174"/>
    </source>
</evidence>
<dbReference type="PANTHER" id="PTHR48430:SF1">
    <property type="entry name" value="PARTNER OF XRN-2 PROTEIN 1"/>
    <property type="match status" value="1"/>
</dbReference>
<dbReference type="EMBL" id="CAKKLH010000035">
    <property type="protein sequence ID" value="CAH0100410.1"/>
    <property type="molecule type" value="Genomic_DNA"/>
</dbReference>
<evidence type="ECO:0000313" key="4">
    <source>
        <dbReference type="EMBL" id="CAH0100410.1"/>
    </source>
</evidence>
<evidence type="ECO:0000256" key="1">
    <source>
        <dbReference type="SAM" id="MobiDB-lite"/>
    </source>
</evidence>
<feature type="domain" description="G-patch" evidence="2">
    <location>
        <begin position="491"/>
        <end position="537"/>
    </location>
</feature>
<evidence type="ECO:0008006" key="6">
    <source>
        <dbReference type="Google" id="ProtNLM"/>
    </source>
</evidence>
<name>A0A8J2WBU9_9CRUS</name>
<dbReference type="PROSITE" id="PS51827">
    <property type="entry name" value="XTBD"/>
    <property type="match status" value="1"/>
</dbReference>
<feature type="region of interest" description="Disordered" evidence="1">
    <location>
        <begin position="468"/>
        <end position="490"/>
    </location>
</feature>
<dbReference type="AlphaFoldDB" id="A0A8J2WBU9"/>
<sequence length="714" mass="81426">MENEKKIYEKNKHKFSEDQVVCLAQVLVNMEFLGTRYPVETTRTVNELSQDIIGEFRDRQKTRLQRTFVDGTDAANAKVKGKPASTLESECEKKTVESNARYFLPAIVSSSSKSVTKEEAMIKQERNKLNPSPEASTMMVEYDSKSELPSRKRKNKKEAFSVEKISMDNRNSSNCMAPCQSEEIIEPTRKKKKLKNKMKETQVENTSTDNDTVSKCTAPCPSEEVKEPSRKKINLKENINENLVEKMFTDNDAVSKCTAPCQSEEIIGLNRKKKKLKNKINENLVEKMFIDNDADSVSRERDIAYCMAHCREVLQFPAQKISRTAPRQSEETIAPTHIKKTYKNDIVEFAHSNPSNFIIIMLENAINYREIIENSARYSDVQLQVKTFFLDDQAQSELFLDNRRITSALHGNQKESSKPLYRLAFDILEKTHYKIVITDHKCVSVKHFLSQEEDDRLTRVGNKLSTTITKNEEEQKEKDVKKENSSSQPVKATAAMKMMKMMGWTEGSGLGLHKQGIVEPVNADVVVGRSGIGYDGNSTGNSKSFFITSTARKMRLLSASVGKEPNRQLTVRRTPCNPRPLNELLNQLIESKGSDPLFSRINLIPPCNGMEHCKAFLQFPAQQIECTAPCQSEENLIDEETYPEEENIKGPPNEIRKTLKIELVYEIGKPQPSNLVIIMHEKDTNYRKILLNSARYSDVQLRGKRTFLEDQGIW</sequence>
<accession>A0A8J2WBU9</accession>
<feature type="region of interest" description="Disordered" evidence="1">
    <location>
        <begin position="191"/>
        <end position="224"/>
    </location>
</feature>
<dbReference type="Pfam" id="PF11952">
    <property type="entry name" value="XTBD"/>
    <property type="match status" value="1"/>
</dbReference>
<keyword evidence="5" id="KW-1185">Reference proteome</keyword>
<dbReference type="PROSITE" id="PS50174">
    <property type="entry name" value="G_PATCH"/>
    <property type="match status" value="1"/>
</dbReference>
<dbReference type="Proteomes" id="UP000789390">
    <property type="component" value="Unassembled WGS sequence"/>
</dbReference>
<dbReference type="InterPro" id="IPR021859">
    <property type="entry name" value="XTBD"/>
</dbReference>
<evidence type="ECO:0000313" key="5">
    <source>
        <dbReference type="Proteomes" id="UP000789390"/>
    </source>
</evidence>
<organism evidence="4 5">
    <name type="scientific">Daphnia galeata</name>
    <dbReference type="NCBI Taxonomy" id="27404"/>
    <lineage>
        <taxon>Eukaryota</taxon>
        <taxon>Metazoa</taxon>
        <taxon>Ecdysozoa</taxon>
        <taxon>Arthropoda</taxon>
        <taxon>Crustacea</taxon>
        <taxon>Branchiopoda</taxon>
        <taxon>Diplostraca</taxon>
        <taxon>Cladocera</taxon>
        <taxon>Anomopoda</taxon>
        <taxon>Daphniidae</taxon>
        <taxon>Daphnia</taxon>
    </lineage>
</organism>
<feature type="domain" description="XRN2-binding (XTBD)" evidence="3">
    <location>
        <begin position="1"/>
        <end position="72"/>
    </location>
</feature>
<feature type="compositionally biased region" description="Basic and acidic residues" evidence="1">
    <location>
        <begin position="470"/>
        <end position="484"/>
    </location>
</feature>
<protein>
    <recommendedName>
        <fullName evidence="6">G-patch domain-containing protein</fullName>
    </recommendedName>
</protein>
<feature type="compositionally biased region" description="Polar residues" evidence="1">
    <location>
        <begin position="203"/>
        <end position="215"/>
    </location>
</feature>
<gene>
    <name evidence="4" type="ORF">DGAL_LOCUS2640</name>
</gene>